<comment type="caution">
    <text evidence="1">The sequence shown here is derived from an EMBL/GenBank/DDBJ whole genome shotgun (WGS) entry which is preliminary data.</text>
</comment>
<sequence length="108" mass="12059">MIPNTLTMRNNGPDLHTEDIAPGGRLVGRFWNLSQTAKYLGKSPAWLKKHSAKLEKEGFPKNDPDLGGRDSKAIIKFLDHRCGLDQKSPPQADLLQIRAKAIANDERK</sequence>
<name>A0A1E5Q3D6_9PROT</name>
<dbReference type="AlphaFoldDB" id="A0A1E5Q3D6"/>
<organism evidence="1 2">
    <name type="scientific">Magnetovibrio blakemorei</name>
    <dbReference type="NCBI Taxonomy" id="28181"/>
    <lineage>
        <taxon>Bacteria</taxon>
        <taxon>Pseudomonadati</taxon>
        <taxon>Pseudomonadota</taxon>
        <taxon>Alphaproteobacteria</taxon>
        <taxon>Rhodospirillales</taxon>
        <taxon>Magnetovibrionaceae</taxon>
        <taxon>Magnetovibrio</taxon>
    </lineage>
</organism>
<reference evidence="2" key="1">
    <citation type="submission" date="2016-07" db="EMBL/GenBank/DDBJ databases">
        <authorList>
            <person name="Florea S."/>
            <person name="Webb J.S."/>
            <person name="Jaromczyk J."/>
            <person name="Schardl C.L."/>
        </authorList>
    </citation>
    <scope>NUCLEOTIDE SEQUENCE [LARGE SCALE GENOMIC DNA]</scope>
    <source>
        <strain evidence="2">MV-1</strain>
    </source>
</reference>
<gene>
    <name evidence="1" type="ORF">BEN30_17100</name>
</gene>
<keyword evidence="2" id="KW-1185">Reference proteome</keyword>
<evidence type="ECO:0000313" key="2">
    <source>
        <dbReference type="Proteomes" id="UP000095347"/>
    </source>
</evidence>
<protein>
    <submittedName>
        <fullName evidence="1">Uncharacterized protein</fullName>
    </submittedName>
</protein>
<dbReference type="STRING" id="28181.BEN30_17100"/>
<accession>A0A1E5Q3D6</accession>
<proteinExistence type="predicted"/>
<evidence type="ECO:0000313" key="1">
    <source>
        <dbReference type="EMBL" id="OEJ63870.1"/>
    </source>
</evidence>
<dbReference type="Proteomes" id="UP000095347">
    <property type="component" value="Unassembled WGS sequence"/>
</dbReference>
<dbReference type="EMBL" id="MCGG01000081">
    <property type="protein sequence ID" value="OEJ63870.1"/>
    <property type="molecule type" value="Genomic_DNA"/>
</dbReference>